<feature type="compositionally biased region" description="Pro residues" evidence="1">
    <location>
        <begin position="25"/>
        <end position="39"/>
    </location>
</feature>
<protein>
    <submittedName>
        <fullName evidence="2">Uncharacterized protein</fullName>
    </submittedName>
</protein>
<organism evidence="2 3">
    <name type="scientific">Circinella minor</name>
    <dbReference type="NCBI Taxonomy" id="1195481"/>
    <lineage>
        <taxon>Eukaryota</taxon>
        <taxon>Fungi</taxon>
        <taxon>Fungi incertae sedis</taxon>
        <taxon>Mucoromycota</taxon>
        <taxon>Mucoromycotina</taxon>
        <taxon>Mucoromycetes</taxon>
        <taxon>Mucorales</taxon>
        <taxon>Lichtheimiaceae</taxon>
        <taxon>Circinella</taxon>
    </lineage>
</organism>
<feature type="region of interest" description="Disordered" evidence="1">
    <location>
        <begin position="1"/>
        <end position="104"/>
    </location>
</feature>
<proteinExistence type="predicted"/>
<sequence length="169" mass="18412">MVHDDPYSSPLKPNQQPHELKKPRPNNPRPPGPSPPSPSPTTILESTNEQDSNNNENYSGNPTDLHHDNSHDNSNNIDDVGGDGNYHVHDSIGSPSHCPLETSTPATLPVIVNNTTRNNPRPLHLSASSSISHHSSSPLSFLTILKSKLCRLFFCIPSSTTTTSSDHHH</sequence>
<accession>A0A8H7RWP3</accession>
<feature type="compositionally biased region" description="Polar residues" evidence="1">
    <location>
        <begin position="41"/>
        <end position="62"/>
    </location>
</feature>
<name>A0A8H7RWP3_9FUNG</name>
<evidence type="ECO:0000313" key="2">
    <source>
        <dbReference type="EMBL" id="KAG2218516.1"/>
    </source>
</evidence>
<evidence type="ECO:0000256" key="1">
    <source>
        <dbReference type="SAM" id="MobiDB-lite"/>
    </source>
</evidence>
<reference evidence="2 3" key="1">
    <citation type="submission" date="2020-12" db="EMBL/GenBank/DDBJ databases">
        <title>Metabolic potential, ecology and presence of endohyphal bacteria is reflected in genomic diversity of Mucoromycotina.</title>
        <authorList>
            <person name="Muszewska A."/>
            <person name="Okrasinska A."/>
            <person name="Steczkiewicz K."/>
            <person name="Drgas O."/>
            <person name="Orlowska M."/>
            <person name="Perlinska-Lenart U."/>
            <person name="Aleksandrzak-Piekarczyk T."/>
            <person name="Szatraj K."/>
            <person name="Zielenkiewicz U."/>
            <person name="Pilsyk S."/>
            <person name="Malc E."/>
            <person name="Mieczkowski P."/>
            <person name="Kruszewska J.S."/>
            <person name="Biernat P."/>
            <person name="Pawlowska J."/>
        </authorList>
    </citation>
    <scope>NUCLEOTIDE SEQUENCE [LARGE SCALE GENOMIC DNA]</scope>
    <source>
        <strain evidence="2 3">CBS 142.35</strain>
    </source>
</reference>
<dbReference type="OrthoDB" id="10440977at2759"/>
<dbReference type="AlphaFoldDB" id="A0A8H7RWP3"/>
<comment type="caution">
    <text evidence="2">The sequence shown here is derived from an EMBL/GenBank/DDBJ whole genome shotgun (WGS) entry which is preliminary data.</text>
</comment>
<evidence type="ECO:0000313" key="3">
    <source>
        <dbReference type="Proteomes" id="UP000646827"/>
    </source>
</evidence>
<gene>
    <name evidence="2" type="ORF">INT45_004118</name>
</gene>
<dbReference type="EMBL" id="JAEPRB010000226">
    <property type="protein sequence ID" value="KAG2218516.1"/>
    <property type="molecule type" value="Genomic_DNA"/>
</dbReference>
<dbReference type="Proteomes" id="UP000646827">
    <property type="component" value="Unassembled WGS sequence"/>
</dbReference>
<keyword evidence="3" id="KW-1185">Reference proteome</keyword>